<dbReference type="PANTHER" id="PTHR36766">
    <property type="entry name" value="PLANT BROAD-SPECTRUM MILDEW RESISTANCE PROTEIN RPW8"/>
    <property type="match status" value="1"/>
</dbReference>
<keyword evidence="12" id="KW-1185">Reference proteome</keyword>
<dbReference type="InParanoid" id="A0A251TDA3"/>
<dbReference type="InterPro" id="IPR041118">
    <property type="entry name" value="Rx_N"/>
</dbReference>
<dbReference type="InterPro" id="IPR042197">
    <property type="entry name" value="Apaf_helical"/>
</dbReference>
<dbReference type="PRINTS" id="PR00364">
    <property type="entry name" value="DISEASERSIST"/>
</dbReference>
<keyword evidence="3" id="KW-0677">Repeat</keyword>
<feature type="domain" description="NB-ARC" evidence="7">
    <location>
        <begin position="199"/>
        <end position="354"/>
    </location>
</feature>
<evidence type="ECO:0000256" key="1">
    <source>
        <dbReference type="ARBA" id="ARBA00008894"/>
    </source>
</evidence>
<keyword evidence="6" id="KW-0067">ATP-binding</keyword>
<dbReference type="SUPFAM" id="SSF52058">
    <property type="entry name" value="L domain-like"/>
    <property type="match status" value="1"/>
</dbReference>
<dbReference type="Pfam" id="PF25019">
    <property type="entry name" value="LRR_R13L1-DRL21"/>
    <property type="match status" value="1"/>
</dbReference>
<feature type="domain" description="R13L1/DRL21-like LRR repeat region" evidence="10">
    <location>
        <begin position="676"/>
        <end position="799"/>
    </location>
</feature>
<dbReference type="SUPFAM" id="SSF52540">
    <property type="entry name" value="P-loop containing nucleoside triphosphate hydrolases"/>
    <property type="match status" value="1"/>
</dbReference>
<proteinExistence type="inferred from homology"/>
<dbReference type="GO" id="GO:0006952">
    <property type="term" value="P:defense response"/>
    <property type="evidence" value="ECO:0007669"/>
    <property type="project" value="UniProtKB-KW"/>
</dbReference>
<dbReference type="PANTHER" id="PTHR36766:SF61">
    <property type="entry name" value="NB-ARC DOMAIN DISEASE RESISTANCE PROTEIN"/>
    <property type="match status" value="1"/>
</dbReference>
<evidence type="ECO:0000256" key="2">
    <source>
        <dbReference type="ARBA" id="ARBA00022614"/>
    </source>
</evidence>
<comment type="similarity">
    <text evidence="1">Belongs to the disease resistance NB-LRR family.</text>
</comment>
<dbReference type="Pfam" id="PF18052">
    <property type="entry name" value="Rx_N"/>
    <property type="match status" value="1"/>
</dbReference>
<accession>A0A251TDA3</accession>
<dbReference type="EMBL" id="CM007900">
    <property type="protein sequence ID" value="OTG08729.1"/>
    <property type="molecule type" value="Genomic_DNA"/>
</dbReference>
<evidence type="ECO:0000256" key="6">
    <source>
        <dbReference type="ARBA" id="ARBA00022840"/>
    </source>
</evidence>
<dbReference type="Gene3D" id="3.80.10.10">
    <property type="entry name" value="Ribonuclease Inhibitor"/>
    <property type="match status" value="1"/>
</dbReference>
<dbReference type="Pfam" id="PF00931">
    <property type="entry name" value="NB-ARC"/>
    <property type="match status" value="1"/>
</dbReference>
<feature type="domain" description="Disease resistance protein winged helix" evidence="9">
    <location>
        <begin position="439"/>
        <end position="507"/>
    </location>
</feature>
<dbReference type="OMA" id="HEFNDEL"/>
<dbReference type="Gene3D" id="1.10.8.430">
    <property type="entry name" value="Helical domain of apoptotic protease-activating factors"/>
    <property type="match status" value="1"/>
</dbReference>
<dbReference type="Gene3D" id="1.10.10.10">
    <property type="entry name" value="Winged helix-like DNA-binding domain superfamily/Winged helix DNA-binding domain"/>
    <property type="match status" value="1"/>
</dbReference>
<evidence type="ECO:0000259" key="9">
    <source>
        <dbReference type="Pfam" id="PF23559"/>
    </source>
</evidence>
<dbReference type="AlphaFoldDB" id="A0A251TDA3"/>
<dbReference type="FunFam" id="3.40.50.300:FF:001091">
    <property type="entry name" value="Probable disease resistance protein At1g61300"/>
    <property type="match status" value="1"/>
</dbReference>
<dbReference type="Pfam" id="PF23559">
    <property type="entry name" value="WHD_DRP"/>
    <property type="match status" value="1"/>
</dbReference>
<sequence>MAEVIVNILVEVLSEKLASVDFSNLGRPEAIEPQLKKWETDLRVIKAVLDDAGQKQISQKAVELWLHELQDLAYDIDDFVDDLTTEGMIRKFHQQSHARTNTSKSWKNMIPSCLGSCTNFTPSKFTYDLGLGSKGAKITEKLNDLVDKKNKLGLDVDVKVERSNKPLEQTSLVDESKVMGREVDKVALLRKLLGNEACNQNVSVVSIVGLGGIGKTTLAKVLYNDKNVKSHFTLRAWVSVSNEFDVAGISKAIFQAVGGGEEQFDSLNLLHEALKEKLESKKFLVVLDDVWNENHEKWERLRSPFLVGAPGSKIIITTRKTEVATVMNSVQPYNLEVLSEEIALSLFAKYVLDEENFDNHPSLGTIALSIVKKCKGLPLALITLARVLKTKERSEVEWKMIMDSEIWNLQDENGILPALKLSYYDLPSYLKPLFAYCSLFPKNYEFDKKELVLLWMAEGFLSRLGGNRSMENAGRQCFEELQSRSFFQHSTAQKSRYTMHDWMNALAKSVAGEFFLLDDEMDVNGRNEASEKLRHFSFIGQRRCVIYEKFKGIDRASRLRTFLPVSISWQPFNPLDKVPQSIDSLKHLRYLNLSRTIIEGLPEQVSNLYNLQSLLVRDCEMLSSLPVSFAKLRNLRHFDISGTPLLNKTPLGIGGSISLQTLPKVYIEGGNGFKVSELKDLLGLQGRLSIKGLDKVMNPIQAKDANLHQKEGLDDLEMEWNEDVLDNSRNSTIEYEVFEGLRPHCKLKTLKILFYGGIKFPSWVGDPSFHLTELTLEGCRWCTHLPTVGHLGSLKKFVMRSLHMVKTLSFQDMVNK</sequence>
<dbReference type="InterPro" id="IPR036388">
    <property type="entry name" value="WH-like_DNA-bd_sf"/>
</dbReference>
<evidence type="ECO:0000313" key="12">
    <source>
        <dbReference type="Proteomes" id="UP000215914"/>
    </source>
</evidence>
<dbReference type="Proteomes" id="UP000215914">
    <property type="component" value="Chromosome 11"/>
</dbReference>
<protein>
    <submittedName>
        <fullName evidence="11">Putative NB-ARC</fullName>
    </submittedName>
</protein>
<dbReference type="GO" id="GO:0005524">
    <property type="term" value="F:ATP binding"/>
    <property type="evidence" value="ECO:0007669"/>
    <property type="project" value="UniProtKB-KW"/>
</dbReference>
<dbReference type="InterPro" id="IPR027417">
    <property type="entry name" value="P-loop_NTPase"/>
</dbReference>
<evidence type="ECO:0000256" key="5">
    <source>
        <dbReference type="ARBA" id="ARBA00022821"/>
    </source>
</evidence>
<dbReference type="InterPro" id="IPR058922">
    <property type="entry name" value="WHD_DRP"/>
</dbReference>
<evidence type="ECO:0000256" key="3">
    <source>
        <dbReference type="ARBA" id="ARBA00022737"/>
    </source>
</evidence>
<dbReference type="InterPro" id="IPR032675">
    <property type="entry name" value="LRR_dom_sf"/>
</dbReference>
<keyword evidence="2" id="KW-0433">Leucine-rich repeat</keyword>
<dbReference type="InterPro" id="IPR002182">
    <property type="entry name" value="NB-ARC"/>
</dbReference>
<dbReference type="GO" id="GO:0043531">
    <property type="term" value="F:ADP binding"/>
    <property type="evidence" value="ECO:0007669"/>
    <property type="project" value="InterPro"/>
</dbReference>
<evidence type="ECO:0000259" key="10">
    <source>
        <dbReference type="Pfam" id="PF25019"/>
    </source>
</evidence>
<reference evidence="12" key="1">
    <citation type="journal article" date="2017" name="Nature">
        <title>The sunflower genome provides insights into oil metabolism, flowering and Asterid evolution.</title>
        <authorList>
            <person name="Badouin H."/>
            <person name="Gouzy J."/>
            <person name="Grassa C.J."/>
            <person name="Murat F."/>
            <person name="Staton S.E."/>
            <person name="Cottret L."/>
            <person name="Lelandais-Briere C."/>
            <person name="Owens G.L."/>
            <person name="Carrere S."/>
            <person name="Mayjonade B."/>
            <person name="Legrand L."/>
            <person name="Gill N."/>
            <person name="Kane N.C."/>
            <person name="Bowers J.E."/>
            <person name="Hubner S."/>
            <person name="Bellec A."/>
            <person name="Berard A."/>
            <person name="Berges H."/>
            <person name="Blanchet N."/>
            <person name="Boniface M.C."/>
            <person name="Brunel D."/>
            <person name="Catrice O."/>
            <person name="Chaidir N."/>
            <person name="Claudel C."/>
            <person name="Donnadieu C."/>
            <person name="Faraut T."/>
            <person name="Fievet G."/>
            <person name="Helmstetter N."/>
            <person name="King M."/>
            <person name="Knapp S.J."/>
            <person name="Lai Z."/>
            <person name="Le Paslier M.C."/>
            <person name="Lippi Y."/>
            <person name="Lorenzon L."/>
            <person name="Mandel J.R."/>
            <person name="Marage G."/>
            <person name="Marchand G."/>
            <person name="Marquand E."/>
            <person name="Bret-Mestries E."/>
            <person name="Morien E."/>
            <person name="Nambeesan S."/>
            <person name="Nguyen T."/>
            <person name="Pegot-Espagnet P."/>
            <person name="Pouilly N."/>
            <person name="Raftis F."/>
            <person name="Sallet E."/>
            <person name="Schiex T."/>
            <person name="Thomas J."/>
            <person name="Vandecasteele C."/>
            <person name="Vares D."/>
            <person name="Vear F."/>
            <person name="Vautrin S."/>
            <person name="Crespi M."/>
            <person name="Mangin B."/>
            <person name="Burke J.M."/>
            <person name="Salse J."/>
            <person name="Munos S."/>
            <person name="Vincourt P."/>
            <person name="Rieseberg L.H."/>
            <person name="Langlade N.B."/>
        </authorList>
    </citation>
    <scope>NUCLEOTIDE SEQUENCE [LARGE SCALE GENOMIC DNA]</scope>
    <source>
        <strain evidence="12">cv. SF193</strain>
    </source>
</reference>
<dbReference type="InterPro" id="IPR056789">
    <property type="entry name" value="LRR_R13L1-DRL21"/>
</dbReference>
<evidence type="ECO:0000259" key="7">
    <source>
        <dbReference type="Pfam" id="PF00931"/>
    </source>
</evidence>
<organism evidence="11 12">
    <name type="scientific">Helianthus annuus</name>
    <name type="common">Common sunflower</name>
    <dbReference type="NCBI Taxonomy" id="4232"/>
    <lineage>
        <taxon>Eukaryota</taxon>
        <taxon>Viridiplantae</taxon>
        <taxon>Streptophyta</taxon>
        <taxon>Embryophyta</taxon>
        <taxon>Tracheophyta</taxon>
        <taxon>Spermatophyta</taxon>
        <taxon>Magnoliopsida</taxon>
        <taxon>eudicotyledons</taxon>
        <taxon>Gunneridae</taxon>
        <taxon>Pentapetalae</taxon>
        <taxon>asterids</taxon>
        <taxon>campanulids</taxon>
        <taxon>Asterales</taxon>
        <taxon>Asteraceae</taxon>
        <taxon>Asteroideae</taxon>
        <taxon>Heliantheae alliance</taxon>
        <taxon>Heliantheae</taxon>
        <taxon>Helianthus</taxon>
    </lineage>
</organism>
<dbReference type="GO" id="GO:0051707">
    <property type="term" value="P:response to other organism"/>
    <property type="evidence" value="ECO:0007669"/>
    <property type="project" value="UniProtKB-ARBA"/>
</dbReference>
<evidence type="ECO:0000313" key="11">
    <source>
        <dbReference type="EMBL" id="OTG08729.1"/>
    </source>
</evidence>
<feature type="domain" description="Disease resistance N-terminal" evidence="8">
    <location>
        <begin position="10"/>
        <end position="95"/>
    </location>
</feature>
<gene>
    <name evidence="11" type="ORF">HannXRQ_Chr11g0344981</name>
</gene>
<keyword evidence="5" id="KW-0611">Plant defense</keyword>
<name>A0A251TDA3_HELAN</name>
<evidence type="ECO:0000259" key="8">
    <source>
        <dbReference type="Pfam" id="PF18052"/>
    </source>
</evidence>
<keyword evidence="4" id="KW-0547">Nucleotide-binding</keyword>
<dbReference type="Gene3D" id="1.20.5.4130">
    <property type="match status" value="1"/>
</dbReference>
<dbReference type="Gene3D" id="3.40.50.300">
    <property type="entry name" value="P-loop containing nucleotide triphosphate hydrolases"/>
    <property type="match status" value="1"/>
</dbReference>
<evidence type="ECO:0000256" key="4">
    <source>
        <dbReference type="ARBA" id="ARBA00022741"/>
    </source>
</evidence>